<dbReference type="InterPro" id="IPR002508">
    <property type="entry name" value="MurNAc-LAA_cat"/>
</dbReference>
<sequence length="442" mass="45091">MQYGQRKMSGQWPGGGQGSKGRAGERGLNTLLGLGVWLATALLGTAAAASSAAALPSTAALSAALPPTADAASVSPAAPAVLKLELRQAAQQRRVFVTLPAGTAPFTPQVSVQGGEAQVDLPFEVAPLRGGLGAALPAYTAQGRRLSMTLGPGVSGVQAQFWPAVGSWPPGLMLDLLPSGAAPARLAPVPAASVPAAQAASALAPAPPASKAGPVRASIVLDPGHGGIDPGMTSRWVREADINLDVALRAARLLQAHGVAVTLTRRSDTHLHPDKGTDLNLRSRMATTGQVSAFVSIHVNAATSPAAQGIETFYFGQPLPGQGRSLAVRENGGGDVGEALTAQASRSAQGVLGDLLSQAKLSFSRRLAGLVQAELVAATGAQNRGVKTDTFYVIRSPTTPAILTELGFGSSPTEGPRLASAEYRQRQAEAIARALLRFLNTP</sequence>
<dbReference type="RefSeq" id="WP_229838857.1">
    <property type="nucleotide sequence ID" value="NZ_BNAL01000004.1"/>
</dbReference>
<comment type="caution">
    <text evidence="4">The sequence shown here is derived from an EMBL/GenBank/DDBJ whole genome shotgun (WGS) entry which is preliminary data.</text>
</comment>
<protein>
    <recommendedName>
        <fullName evidence="3">MurNAc-LAA domain-containing protein</fullName>
    </recommendedName>
</protein>
<dbReference type="SMART" id="SM00646">
    <property type="entry name" value="Ami_3"/>
    <property type="match status" value="1"/>
</dbReference>
<dbReference type="Pfam" id="PF01520">
    <property type="entry name" value="Amidase_3"/>
    <property type="match status" value="1"/>
</dbReference>
<name>A0ABQ3K0N0_9DEIO</name>
<dbReference type="InterPro" id="IPR050695">
    <property type="entry name" value="N-acetylmuramoyl_amidase_3"/>
</dbReference>
<keyword evidence="5" id="KW-1185">Reference proteome</keyword>
<dbReference type="CDD" id="cd02696">
    <property type="entry name" value="MurNAc-LAA"/>
    <property type="match status" value="1"/>
</dbReference>
<evidence type="ECO:0000256" key="1">
    <source>
        <dbReference type="ARBA" id="ARBA00022801"/>
    </source>
</evidence>
<dbReference type="EMBL" id="BNAL01000004">
    <property type="protein sequence ID" value="GHF96770.1"/>
    <property type="molecule type" value="Genomic_DNA"/>
</dbReference>
<reference evidence="5" key="1">
    <citation type="journal article" date="2019" name="Int. J. Syst. Evol. Microbiol.">
        <title>The Global Catalogue of Microorganisms (GCM) 10K type strain sequencing project: providing services to taxonomists for standard genome sequencing and annotation.</title>
        <authorList>
            <consortium name="The Broad Institute Genomics Platform"/>
            <consortium name="The Broad Institute Genome Sequencing Center for Infectious Disease"/>
            <person name="Wu L."/>
            <person name="Ma J."/>
        </authorList>
    </citation>
    <scope>NUCLEOTIDE SEQUENCE [LARGE SCALE GENOMIC DNA]</scope>
    <source>
        <strain evidence="5">CGMCC 1.18439</strain>
    </source>
</reference>
<feature type="region of interest" description="Disordered" evidence="2">
    <location>
        <begin position="1"/>
        <end position="24"/>
    </location>
</feature>
<feature type="domain" description="MurNAc-LAA" evidence="3">
    <location>
        <begin position="283"/>
        <end position="436"/>
    </location>
</feature>
<evidence type="ECO:0000313" key="4">
    <source>
        <dbReference type="EMBL" id="GHF96770.1"/>
    </source>
</evidence>
<evidence type="ECO:0000313" key="5">
    <source>
        <dbReference type="Proteomes" id="UP000632154"/>
    </source>
</evidence>
<feature type="compositionally biased region" description="Gly residues" evidence="2">
    <location>
        <begin position="12"/>
        <end position="21"/>
    </location>
</feature>
<keyword evidence="1" id="KW-0378">Hydrolase</keyword>
<proteinExistence type="predicted"/>
<gene>
    <name evidence="4" type="ORF">GCM10017783_05840</name>
</gene>
<dbReference type="SUPFAM" id="SSF53187">
    <property type="entry name" value="Zn-dependent exopeptidases"/>
    <property type="match status" value="1"/>
</dbReference>
<dbReference type="Gene3D" id="3.40.630.40">
    <property type="entry name" value="Zn-dependent exopeptidases"/>
    <property type="match status" value="1"/>
</dbReference>
<accession>A0ABQ3K0N0</accession>
<dbReference type="Proteomes" id="UP000632154">
    <property type="component" value="Unassembled WGS sequence"/>
</dbReference>
<dbReference type="PANTHER" id="PTHR30404:SF0">
    <property type="entry name" value="N-ACETYLMURAMOYL-L-ALANINE AMIDASE AMIC"/>
    <property type="match status" value="1"/>
</dbReference>
<evidence type="ECO:0000259" key="3">
    <source>
        <dbReference type="SMART" id="SM00646"/>
    </source>
</evidence>
<dbReference type="PANTHER" id="PTHR30404">
    <property type="entry name" value="N-ACETYLMURAMOYL-L-ALANINE AMIDASE"/>
    <property type="match status" value="1"/>
</dbReference>
<organism evidence="4 5">
    <name type="scientific">Deinococcus piscis</name>
    <dbReference type="NCBI Taxonomy" id="394230"/>
    <lineage>
        <taxon>Bacteria</taxon>
        <taxon>Thermotogati</taxon>
        <taxon>Deinococcota</taxon>
        <taxon>Deinococci</taxon>
        <taxon>Deinococcales</taxon>
        <taxon>Deinococcaceae</taxon>
        <taxon>Deinococcus</taxon>
    </lineage>
</organism>
<evidence type="ECO:0000256" key="2">
    <source>
        <dbReference type="SAM" id="MobiDB-lite"/>
    </source>
</evidence>